<dbReference type="InterPro" id="IPR001214">
    <property type="entry name" value="SET_dom"/>
</dbReference>
<keyword evidence="2" id="KW-0808">Transferase</keyword>
<dbReference type="FunCoup" id="A0A2V0NQG9">
    <property type="interactions" value="1687"/>
</dbReference>
<dbReference type="InterPro" id="IPR041355">
    <property type="entry name" value="Pre-SET_CXC"/>
</dbReference>
<protein>
    <recommendedName>
        <fullName evidence="12">Histone-lysine N-methyltransferase</fullName>
    </recommendedName>
</protein>
<keyword evidence="4" id="KW-0805">Transcription regulation</keyword>
<dbReference type="PROSITE" id="PS50280">
    <property type="entry name" value="SET"/>
    <property type="match status" value="1"/>
</dbReference>
<comment type="caution">
    <text evidence="10">The sequence shown here is derived from an EMBL/GenBank/DDBJ whole genome shotgun (WGS) entry which is preliminary data.</text>
</comment>
<keyword evidence="3" id="KW-0949">S-adenosyl-L-methionine</keyword>
<proteinExistence type="predicted"/>
<dbReference type="GO" id="GO:0003682">
    <property type="term" value="F:chromatin binding"/>
    <property type="evidence" value="ECO:0007669"/>
    <property type="project" value="TreeGrafter"/>
</dbReference>
<gene>
    <name evidence="10" type="ORF">Rsub_02578</name>
</gene>
<dbReference type="PANTHER" id="PTHR45747">
    <property type="entry name" value="HISTONE-LYSINE N-METHYLTRANSFERASE E(Z)"/>
    <property type="match status" value="1"/>
</dbReference>
<evidence type="ECO:0000256" key="7">
    <source>
        <dbReference type="SAM" id="MobiDB-lite"/>
    </source>
</evidence>
<feature type="compositionally biased region" description="Gly residues" evidence="7">
    <location>
        <begin position="13"/>
        <end position="27"/>
    </location>
</feature>
<evidence type="ECO:0000259" key="9">
    <source>
        <dbReference type="PROSITE" id="PS51633"/>
    </source>
</evidence>
<evidence type="ECO:0000313" key="11">
    <source>
        <dbReference type="Proteomes" id="UP000247498"/>
    </source>
</evidence>
<feature type="compositionally biased region" description="Low complexity" evidence="7">
    <location>
        <begin position="153"/>
        <end position="170"/>
    </location>
</feature>
<dbReference type="InterPro" id="IPR026489">
    <property type="entry name" value="CXC_dom"/>
</dbReference>
<dbReference type="SMART" id="SM00317">
    <property type="entry name" value="SET"/>
    <property type="match status" value="1"/>
</dbReference>
<dbReference type="Gene3D" id="2.170.270.10">
    <property type="entry name" value="SET domain"/>
    <property type="match status" value="1"/>
</dbReference>
<feature type="domain" description="CXC" evidence="9">
    <location>
        <begin position="525"/>
        <end position="632"/>
    </location>
</feature>
<dbReference type="GO" id="GO:0005634">
    <property type="term" value="C:nucleus"/>
    <property type="evidence" value="ECO:0007669"/>
    <property type="project" value="TreeGrafter"/>
</dbReference>
<dbReference type="GO" id="GO:0032259">
    <property type="term" value="P:methylation"/>
    <property type="evidence" value="ECO:0007669"/>
    <property type="project" value="UniProtKB-KW"/>
</dbReference>
<keyword evidence="1" id="KW-0489">Methyltransferase</keyword>
<evidence type="ECO:0000256" key="1">
    <source>
        <dbReference type="ARBA" id="ARBA00022603"/>
    </source>
</evidence>
<dbReference type="InParanoid" id="A0A2V0NQG9"/>
<dbReference type="SUPFAM" id="SSF82199">
    <property type="entry name" value="SET domain"/>
    <property type="match status" value="1"/>
</dbReference>
<dbReference type="PANTHER" id="PTHR45747:SF4">
    <property type="entry name" value="HISTONE-LYSINE N-METHYLTRANSFERASE E(Z)"/>
    <property type="match status" value="1"/>
</dbReference>
<dbReference type="InterPro" id="IPR045318">
    <property type="entry name" value="EZH1/2-like"/>
</dbReference>
<dbReference type="EMBL" id="BDRX01000013">
    <property type="protein sequence ID" value="GBF89874.1"/>
    <property type="molecule type" value="Genomic_DNA"/>
</dbReference>
<evidence type="ECO:0008006" key="12">
    <source>
        <dbReference type="Google" id="ProtNLM"/>
    </source>
</evidence>
<reference evidence="10 11" key="1">
    <citation type="journal article" date="2018" name="Sci. Rep.">
        <title>Raphidocelis subcapitata (=Pseudokirchneriella subcapitata) provides an insight into genome evolution and environmental adaptations in the Sphaeropleales.</title>
        <authorList>
            <person name="Suzuki S."/>
            <person name="Yamaguchi H."/>
            <person name="Nakajima N."/>
            <person name="Kawachi M."/>
        </authorList>
    </citation>
    <scope>NUCLEOTIDE SEQUENCE [LARGE SCALE GENOMIC DNA]</scope>
    <source>
        <strain evidence="10 11">NIES-35</strain>
    </source>
</reference>
<evidence type="ECO:0000313" key="10">
    <source>
        <dbReference type="EMBL" id="GBF89874.1"/>
    </source>
</evidence>
<feature type="domain" description="SET" evidence="8">
    <location>
        <begin position="639"/>
        <end position="754"/>
    </location>
</feature>
<dbReference type="GO" id="GO:0031507">
    <property type="term" value="P:heterochromatin formation"/>
    <property type="evidence" value="ECO:0007669"/>
    <property type="project" value="TreeGrafter"/>
</dbReference>
<comment type="catalytic activity">
    <reaction evidence="6">
        <text>L-lysyl(27)-[histone H3] + 3 S-adenosyl-L-methionine = N(6),N(6),N(6)-trimethyl-L-lysyl(27)-[histone H3] + 3 S-adenosyl-L-homocysteine + 3 H(+)</text>
        <dbReference type="Rhea" id="RHEA:60292"/>
        <dbReference type="Rhea" id="RHEA-COMP:15535"/>
        <dbReference type="Rhea" id="RHEA-COMP:15548"/>
        <dbReference type="ChEBI" id="CHEBI:15378"/>
        <dbReference type="ChEBI" id="CHEBI:29969"/>
        <dbReference type="ChEBI" id="CHEBI:57856"/>
        <dbReference type="ChEBI" id="CHEBI:59789"/>
        <dbReference type="ChEBI" id="CHEBI:61961"/>
        <dbReference type="EC" id="2.1.1.356"/>
    </reaction>
</comment>
<evidence type="ECO:0000256" key="4">
    <source>
        <dbReference type="ARBA" id="ARBA00023015"/>
    </source>
</evidence>
<sequence length="765" mass="79703">MDVEVPKSRAGTSAGGSGSRPGPGGGAAALDAAGLVARYEALRRQHAEEQSAEAPAIIAANRAQLLEWAERMRADLASRSSGGPPLPRTATGTGGCAASGAGAPARPGGSALQSGAAASGAAGAAADGGSVSEGGEDSYSSAGSGGPRKRRAVSQPAASAAPSGPAAAPSRRPPPPAQHADGGPAWQLPTRGGVVITASGARMGRYKTHVLPATDKLPRYCSWEFLPRNELARDAGRRMFYADASGETVPASDEEEDESLRLPWNGTEGPSHDYALGQLLAEAGEAQQEQLLSVLADHLEVAMAELAEHTEGLRPAPPRREDTLFEGYARQASTIDDAFCRRCFIYNCSQHAGPHVKPALRPAPPPPPGADAPPCSPACWRACGGNGAAAAAAAAAVQGSPQAAAAAGGSGAAAAAATAAAGAAEAAAAARSEWTRYDLELLQQAVRLMGWDPCQAVLALDPYRFTCADVHARMESMRREEGGAAAAAAAAARRRGDGGGRWGKRRGQNDKARIKAIEQHGKAAWRAVVSRRFHDSTERGWPAYAPCACAGPCRVGSCSCIASGNFCEKFCGCVGCAEAKCRFSGCKCTAGCRTNHCPCLLANRECDPDVCRGCAATADGEAAGGAECCNMSIRLGRRKRLAMGLSATHGWGAFIAEPVAKGGFICEYTGDLLSQEEADRRGRVYDRIDNSYLFNVNQEWVLDARRRGNKLRFANHSTRPNSVTRVVQVDGDHRVALYAARDIKPGDELTYNYRYDLSNAPDWAL</sequence>
<feature type="region of interest" description="Disordered" evidence="7">
    <location>
        <begin position="1"/>
        <end position="29"/>
    </location>
</feature>
<dbReference type="AlphaFoldDB" id="A0A2V0NQG9"/>
<dbReference type="CDD" id="cd10519">
    <property type="entry name" value="SET_EZH"/>
    <property type="match status" value="1"/>
</dbReference>
<evidence type="ECO:0000256" key="6">
    <source>
        <dbReference type="ARBA" id="ARBA00048568"/>
    </source>
</evidence>
<organism evidence="10 11">
    <name type="scientific">Raphidocelis subcapitata</name>
    <dbReference type="NCBI Taxonomy" id="307507"/>
    <lineage>
        <taxon>Eukaryota</taxon>
        <taxon>Viridiplantae</taxon>
        <taxon>Chlorophyta</taxon>
        <taxon>core chlorophytes</taxon>
        <taxon>Chlorophyceae</taxon>
        <taxon>CS clade</taxon>
        <taxon>Sphaeropleales</taxon>
        <taxon>Selenastraceae</taxon>
        <taxon>Raphidocelis</taxon>
    </lineage>
</organism>
<keyword evidence="5" id="KW-0804">Transcription</keyword>
<dbReference type="InterPro" id="IPR033467">
    <property type="entry name" value="Tesmin/TSO1-like_CXC"/>
</dbReference>
<feature type="region of interest" description="Disordered" evidence="7">
    <location>
        <begin position="488"/>
        <end position="509"/>
    </location>
</feature>
<dbReference type="InterPro" id="IPR046341">
    <property type="entry name" value="SET_dom_sf"/>
</dbReference>
<dbReference type="OrthoDB" id="6141102at2759"/>
<dbReference type="STRING" id="307507.A0A2V0NQG9"/>
<feature type="compositionally biased region" description="Low complexity" evidence="7">
    <location>
        <begin position="98"/>
        <end position="130"/>
    </location>
</feature>
<evidence type="ECO:0000256" key="3">
    <source>
        <dbReference type="ARBA" id="ARBA00022691"/>
    </source>
</evidence>
<evidence type="ECO:0000256" key="2">
    <source>
        <dbReference type="ARBA" id="ARBA00022679"/>
    </source>
</evidence>
<feature type="region of interest" description="Disordered" evidence="7">
    <location>
        <begin position="76"/>
        <end position="190"/>
    </location>
</feature>
<evidence type="ECO:0000259" key="8">
    <source>
        <dbReference type="PROSITE" id="PS50280"/>
    </source>
</evidence>
<dbReference type="Proteomes" id="UP000247498">
    <property type="component" value="Unassembled WGS sequence"/>
</dbReference>
<dbReference type="GO" id="GO:0140951">
    <property type="term" value="F:histone H3K27 trimethyltransferase activity"/>
    <property type="evidence" value="ECO:0007669"/>
    <property type="project" value="UniProtKB-EC"/>
</dbReference>
<dbReference type="SMART" id="SM01114">
    <property type="entry name" value="CXC"/>
    <property type="match status" value="2"/>
</dbReference>
<dbReference type="Pfam" id="PF18264">
    <property type="entry name" value="preSET_CXC"/>
    <property type="match status" value="1"/>
</dbReference>
<dbReference type="PROSITE" id="PS51633">
    <property type="entry name" value="CXC"/>
    <property type="match status" value="1"/>
</dbReference>
<evidence type="ECO:0000256" key="5">
    <source>
        <dbReference type="ARBA" id="ARBA00023163"/>
    </source>
</evidence>
<accession>A0A2V0NQG9</accession>
<dbReference type="Pfam" id="PF00856">
    <property type="entry name" value="SET"/>
    <property type="match status" value="1"/>
</dbReference>
<keyword evidence="11" id="KW-1185">Reference proteome</keyword>
<name>A0A2V0NQG9_9CHLO</name>